<keyword evidence="2" id="KW-0812">Transmembrane</keyword>
<protein>
    <submittedName>
        <fullName evidence="3">Uncharacterized protein</fullName>
    </submittedName>
</protein>
<organism evidence="3 4">
    <name type="scientific">Imshaugia aleurites</name>
    <dbReference type="NCBI Taxonomy" id="172621"/>
    <lineage>
        <taxon>Eukaryota</taxon>
        <taxon>Fungi</taxon>
        <taxon>Dikarya</taxon>
        <taxon>Ascomycota</taxon>
        <taxon>Pezizomycotina</taxon>
        <taxon>Lecanoromycetes</taxon>
        <taxon>OSLEUM clade</taxon>
        <taxon>Lecanoromycetidae</taxon>
        <taxon>Lecanorales</taxon>
        <taxon>Lecanorineae</taxon>
        <taxon>Parmeliaceae</taxon>
        <taxon>Imshaugia</taxon>
    </lineage>
</organism>
<feature type="region of interest" description="Disordered" evidence="1">
    <location>
        <begin position="291"/>
        <end position="445"/>
    </location>
</feature>
<dbReference type="EMBL" id="CAJPDT010000059">
    <property type="protein sequence ID" value="CAF9931010.1"/>
    <property type="molecule type" value="Genomic_DNA"/>
</dbReference>
<sequence>MPLDVNSSDTYDFPNSSPDPYDTSSSTTPTNSLPSYIDISSLPSGLPILGPLTGYTPAQKVASIQKHFAHMTETIRRPLTESEQTALAYHTAKGFAISSYGPTIGIAAGAYRTYATRAEFRWPIYGKIISDAPAEGEVQKGFWDGQKMRAGGKEILQGVSSQAKANILHVTRGFAYCLISCFLFPVFVSSYAATVSAVGEIRDPRLQESNRGVREAVARDQRQRLEKAGEIVKQADARKEARMPSFPRERDQGRGRKGGGFEVDDASPTGGAMMDLGIDDEQEKLTGAADMGGVLSDGQMRSAEAKARPPPSQNPAGNSAATYQMEKVERQPKDFGSDFDDASPTGGSGANDAADGSGGSVWERIRQQQSASEPSGSSIGRGGGRRGGGAQQEQQEGSTAGDSFSFSRSDEERSYAKADAQKEFDERVEKERRGGEFSSGGERRW</sequence>
<dbReference type="Proteomes" id="UP000664534">
    <property type="component" value="Unassembled WGS sequence"/>
</dbReference>
<feature type="compositionally biased region" description="Polar residues" evidence="1">
    <location>
        <begin position="1"/>
        <end position="10"/>
    </location>
</feature>
<feature type="compositionally biased region" description="Basic and acidic residues" evidence="1">
    <location>
        <begin position="209"/>
        <end position="254"/>
    </location>
</feature>
<feature type="compositionally biased region" description="Low complexity" evidence="1">
    <location>
        <begin position="14"/>
        <end position="32"/>
    </location>
</feature>
<accession>A0A8H3IWE9</accession>
<dbReference type="OrthoDB" id="4204700at2759"/>
<evidence type="ECO:0000256" key="1">
    <source>
        <dbReference type="SAM" id="MobiDB-lite"/>
    </source>
</evidence>
<feature type="compositionally biased region" description="Basic and acidic residues" evidence="1">
    <location>
        <begin position="408"/>
        <end position="445"/>
    </location>
</feature>
<name>A0A8H3IWE9_9LECA</name>
<evidence type="ECO:0000313" key="4">
    <source>
        <dbReference type="Proteomes" id="UP000664534"/>
    </source>
</evidence>
<gene>
    <name evidence="3" type="ORF">IMSHALPRED_008340</name>
</gene>
<comment type="caution">
    <text evidence="3">The sequence shown here is derived from an EMBL/GenBank/DDBJ whole genome shotgun (WGS) entry which is preliminary data.</text>
</comment>
<feature type="compositionally biased region" description="Basic and acidic residues" evidence="1">
    <location>
        <begin position="326"/>
        <end position="336"/>
    </location>
</feature>
<keyword evidence="4" id="KW-1185">Reference proteome</keyword>
<keyword evidence="2" id="KW-1133">Transmembrane helix</keyword>
<feature type="region of interest" description="Disordered" evidence="1">
    <location>
        <begin position="1"/>
        <end position="32"/>
    </location>
</feature>
<dbReference type="AlphaFoldDB" id="A0A8H3IWE9"/>
<feature type="compositionally biased region" description="Low complexity" evidence="1">
    <location>
        <begin position="391"/>
        <end position="407"/>
    </location>
</feature>
<evidence type="ECO:0000313" key="3">
    <source>
        <dbReference type="EMBL" id="CAF9931010.1"/>
    </source>
</evidence>
<feature type="compositionally biased region" description="Gly residues" evidence="1">
    <location>
        <begin position="379"/>
        <end position="390"/>
    </location>
</feature>
<feature type="transmembrane region" description="Helical" evidence="2">
    <location>
        <begin position="173"/>
        <end position="193"/>
    </location>
</feature>
<evidence type="ECO:0000256" key="2">
    <source>
        <dbReference type="SAM" id="Phobius"/>
    </source>
</evidence>
<reference evidence="3" key="1">
    <citation type="submission" date="2021-03" db="EMBL/GenBank/DDBJ databases">
        <authorList>
            <person name="Tagirdzhanova G."/>
        </authorList>
    </citation>
    <scope>NUCLEOTIDE SEQUENCE</scope>
</reference>
<feature type="region of interest" description="Disordered" evidence="1">
    <location>
        <begin position="209"/>
        <end position="275"/>
    </location>
</feature>
<proteinExistence type="predicted"/>
<keyword evidence="2" id="KW-0472">Membrane</keyword>